<dbReference type="EMBL" id="CAXAMN010006703">
    <property type="protein sequence ID" value="CAK9018880.1"/>
    <property type="molecule type" value="Genomic_DNA"/>
</dbReference>
<feature type="transmembrane region" description="Helical" evidence="4">
    <location>
        <begin position="493"/>
        <end position="511"/>
    </location>
</feature>
<accession>A0ABP0JWN2</accession>
<evidence type="ECO:0000313" key="6">
    <source>
        <dbReference type="EMBL" id="CAK9018880.1"/>
    </source>
</evidence>
<keyword evidence="1" id="KW-0489">Methyltransferase</keyword>
<dbReference type="Proteomes" id="UP001642484">
    <property type="component" value="Unassembled WGS sequence"/>
</dbReference>
<keyword evidence="4" id="KW-0472">Membrane</keyword>
<keyword evidence="7" id="KW-1185">Reference proteome</keyword>
<dbReference type="InterPro" id="IPR029063">
    <property type="entry name" value="SAM-dependent_MTases_sf"/>
</dbReference>
<comment type="caution">
    <text evidence="6">The sequence shown here is derived from an EMBL/GenBank/DDBJ whole genome shotgun (WGS) entry which is preliminary data.</text>
</comment>
<proteinExistence type="predicted"/>
<evidence type="ECO:0000256" key="2">
    <source>
        <dbReference type="ARBA" id="ARBA00022679"/>
    </source>
</evidence>
<keyword evidence="4" id="KW-1133">Transmembrane helix</keyword>
<name>A0ABP0JWN2_9DINO</name>
<sequence>MELSWCSDDEPFGDMTNLQEVQAPSQPPPDQEEDGDTTAGALQVATLEESFKWHYHLKEVLTSKWGSTAVDRLATNLSGAMWMSQYSGMGGMEILKTHLETATDLAGLGLQRGEVYHSIDYNPVCQRVLEHHNPVHVFKDLLQLLSKEARVSVQRVMSSHEQLVKSMVHKTQSASSKTEKASAKNELKRVGESLLKVLMNCMDQFTTEDLFQSHAVCSKHPDAATRCQVFPSYDGPEDPKEYFMAGTSCTDWSSMGTQTSLAGHTVLPFAVELQLIKRRRPVVFFHECTRNFRPQILQEYLCGYTIHSMIQKPTNRGFPIARTRVYTACVREDYQLLEDITKMNACDRTPAFDGGSLFCAPQNMVDAELKSLAKKGSGATTFFDALPAAFQVRRDQYNENKDIKKMLSNGNDVIINLTQNVDFLNYASTNCPCLLTKSFMWSIRKHRPLTWQELLNAQGIPMFEDSIASSGIGYCLLPDDLGRVAGVKLAGNGFHIACAGTFVGFVLAFLAKKT</sequence>
<dbReference type="SUPFAM" id="SSF53335">
    <property type="entry name" value="S-adenosyl-L-methionine-dependent methyltransferases"/>
    <property type="match status" value="1"/>
</dbReference>
<dbReference type="Gene3D" id="3.40.50.150">
    <property type="entry name" value="Vaccinia Virus protein VP39"/>
    <property type="match status" value="1"/>
</dbReference>
<evidence type="ECO:0000313" key="5">
    <source>
        <dbReference type="EMBL" id="CAK9018839.1"/>
    </source>
</evidence>
<evidence type="ECO:0000256" key="3">
    <source>
        <dbReference type="SAM" id="MobiDB-lite"/>
    </source>
</evidence>
<protein>
    <submittedName>
        <fullName evidence="6">Uncharacterized protein</fullName>
    </submittedName>
</protein>
<evidence type="ECO:0000313" key="7">
    <source>
        <dbReference type="Proteomes" id="UP001642484"/>
    </source>
</evidence>
<gene>
    <name evidence="5" type="ORF">CCMP2556_LOCUS13434</name>
    <name evidence="6" type="ORF">CCMP2556_LOCUS13452</name>
</gene>
<feature type="region of interest" description="Disordered" evidence="3">
    <location>
        <begin position="1"/>
        <end position="38"/>
    </location>
</feature>
<organism evidence="6 7">
    <name type="scientific">Durusdinium trenchii</name>
    <dbReference type="NCBI Taxonomy" id="1381693"/>
    <lineage>
        <taxon>Eukaryota</taxon>
        <taxon>Sar</taxon>
        <taxon>Alveolata</taxon>
        <taxon>Dinophyceae</taxon>
        <taxon>Suessiales</taxon>
        <taxon>Symbiodiniaceae</taxon>
        <taxon>Durusdinium</taxon>
    </lineage>
</organism>
<keyword evidence="2" id="KW-0808">Transferase</keyword>
<keyword evidence="4" id="KW-0812">Transmembrane</keyword>
<evidence type="ECO:0000256" key="4">
    <source>
        <dbReference type="SAM" id="Phobius"/>
    </source>
</evidence>
<dbReference type="EMBL" id="CAXAMN010006692">
    <property type="protein sequence ID" value="CAK9018839.1"/>
    <property type="molecule type" value="Genomic_DNA"/>
</dbReference>
<evidence type="ECO:0000256" key="1">
    <source>
        <dbReference type="ARBA" id="ARBA00022603"/>
    </source>
</evidence>
<reference evidence="6 7" key="1">
    <citation type="submission" date="2024-02" db="EMBL/GenBank/DDBJ databases">
        <authorList>
            <person name="Chen Y."/>
            <person name="Shah S."/>
            <person name="Dougan E. K."/>
            <person name="Thang M."/>
            <person name="Chan C."/>
        </authorList>
    </citation>
    <scope>NUCLEOTIDE SEQUENCE [LARGE SCALE GENOMIC DNA]</scope>
</reference>
<dbReference type="InterPro" id="IPR001525">
    <property type="entry name" value="C5_MeTfrase"/>
</dbReference>
<dbReference type="Pfam" id="PF00145">
    <property type="entry name" value="DNA_methylase"/>
    <property type="match status" value="1"/>
</dbReference>